<evidence type="ECO:0000313" key="6">
    <source>
        <dbReference type="EMBL" id="ERP39364.1"/>
    </source>
</evidence>
<keyword evidence="4" id="KW-0472">Membrane</keyword>
<dbReference type="InterPro" id="IPR051310">
    <property type="entry name" value="MCP_chemotaxis"/>
</dbReference>
<evidence type="ECO:0000259" key="5">
    <source>
        <dbReference type="PROSITE" id="PS50111"/>
    </source>
</evidence>
<dbReference type="PRINTS" id="PR00260">
    <property type="entry name" value="CHEMTRNSDUCR"/>
</dbReference>
<dbReference type="STRING" id="1313304.CALK_0164"/>
<feature type="transmembrane region" description="Helical" evidence="4">
    <location>
        <begin position="194"/>
        <end position="217"/>
    </location>
</feature>
<comment type="caution">
    <text evidence="6">The sequence shown here is derived from an EMBL/GenBank/DDBJ whole genome shotgun (WGS) entry which is preliminary data.</text>
</comment>
<evidence type="ECO:0000256" key="3">
    <source>
        <dbReference type="PROSITE-ProRule" id="PRU00284"/>
    </source>
</evidence>
<dbReference type="AlphaFoldDB" id="U7DAE0"/>
<feature type="transmembrane region" description="Helical" evidence="4">
    <location>
        <begin position="16"/>
        <end position="38"/>
    </location>
</feature>
<accession>U7DAE0</accession>
<feature type="transmembrane region" description="Helical" evidence="4">
    <location>
        <begin position="44"/>
        <end position="63"/>
    </location>
</feature>
<dbReference type="eggNOG" id="COG0840">
    <property type="taxonomic scope" value="Bacteria"/>
</dbReference>
<dbReference type="InterPro" id="IPR004090">
    <property type="entry name" value="Chemotax_Me-accpt_rcpt"/>
</dbReference>
<evidence type="ECO:0000313" key="7">
    <source>
        <dbReference type="Proteomes" id="UP000017148"/>
    </source>
</evidence>
<keyword evidence="7" id="KW-1185">Reference proteome</keyword>
<organism evidence="6 7">
    <name type="scientific">Chitinivibrio alkaliphilus ACht1</name>
    <dbReference type="NCBI Taxonomy" id="1313304"/>
    <lineage>
        <taxon>Bacteria</taxon>
        <taxon>Pseudomonadati</taxon>
        <taxon>Fibrobacterota</taxon>
        <taxon>Chitinivibrionia</taxon>
        <taxon>Chitinivibrionales</taxon>
        <taxon>Chitinivibrionaceae</taxon>
        <taxon>Chitinivibrio</taxon>
    </lineage>
</organism>
<dbReference type="PANTHER" id="PTHR43531">
    <property type="entry name" value="PROTEIN ICFG"/>
    <property type="match status" value="1"/>
</dbReference>
<dbReference type="Pfam" id="PF00015">
    <property type="entry name" value="MCPsignal"/>
    <property type="match status" value="1"/>
</dbReference>
<comment type="similarity">
    <text evidence="2">Belongs to the methyl-accepting chemotaxis (MCP) protein family.</text>
</comment>
<evidence type="ECO:0000256" key="2">
    <source>
        <dbReference type="ARBA" id="ARBA00029447"/>
    </source>
</evidence>
<keyword evidence="4" id="KW-0812">Transmembrane</keyword>
<reference evidence="6 7" key="1">
    <citation type="journal article" date="2013" name="Environ. Microbiol.">
        <title>Genome analysis of Chitinivibrio alkaliphilus gen. nov., sp. nov., a novel extremely haloalkaliphilic anaerobic chitinolytic bacterium from the candidate phylum Termite Group 3.</title>
        <authorList>
            <person name="Sorokin D.Y."/>
            <person name="Gumerov V.M."/>
            <person name="Rakitin A.L."/>
            <person name="Beletsky A.V."/>
            <person name="Damste J.S."/>
            <person name="Muyzer G."/>
            <person name="Mardanov A.V."/>
            <person name="Ravin N.V."/>
        </authorList>
    </citation>
    <scope>NUCLEOTIDE SEQUENCE [LARGE SCALE GENOMIC DNA]</scope>
    <source>
        <strain evidence="6 7">ACht1</strain>
    </source>
</reference>
<dbReference type="EMBL" id="ASJR01000001">
    <property type="protein sequence ID" value="ERP39364.1"/>
    <property type="molecule type" value="Genomic_DNA"/>
</dbReference>
<dbReference type="PANTHER" id="PTHR43531:SF11">
    <property type="entry name" value="METHYL-ACCEPTING CHEMOTAXIS PROTEIN 3"/>
    <property type="match status" value="1"/>
</dbReference>
<dbReference type="InterPro" id="IPR004089">
    <property type="entry name" value="MCPsignal_dom"/>
</dbReference>
<protein>
    <submittedName>
        <fullName evidence="6">Methyl-accepting chemotaxis sensory transducer</fullName>
    </submittedName>
</protein>
<keyword evidence="4" id="KW-1133">Transmembrane helix</keyword>
<keyword evidence="1" id="KW-0145">Chemotaxis</keyword>
<gene>
    <name evidence="6" type="ORF">CALK_0164</name>
</gene>
<evidence type="ECO:0000256" key="1">
    <source>
        <dbReference type="ARBA" id="ARBA00022500"/>
    </source>
</evidence>
<dbReference type="Gene3D" id="1.10.287.950">
    <property type="entry name" value="Methyl-accepting chemotaxis protein"/>
    <property type="match status" value="1"/>
</dbReference>
<dbReference type="SMART" id="SM00283">
    <property type="entry name" value="MA"/>
    <property type="match status" value="1"/>
</dbReference>
<name>U7DAE0_9BACT</name>
<dbReference type="SUPFAM" id="SSF58104">
    <property type="entry name" value="Methyl-accepting chemotaxis protein (MCP) signaling domain"/>
    <property type="match status" value="1"/>
</dbReference>
<feature type="domain" description="Methyl-accepting transducer" evidence="5">
    <location>
        <begin position="298"/>
        <end position="515"/>
    </location>
</feature>
<keyword evidence="3" id="KW-0807">Transducer</keyword>
<evidence type="ECO:0000256" key="4">
    <source>
        <dbReference type="SAM" id="Phobius"/>
    </source>
</evidence>
<dbReference type="GO" id="GO:0007165">
    <property type="term" value="P:signal transduction"/>
    <property type="evidence" value="ECO:0007669"/>
    <property type="project" value="UniProtKB-KW"/>
</dbReference>
<feature type="transmembrane region" description="Helical" evidence="4">
    <location>
        <begin position="121"/>
        <end position="146"/>
    </location>
</feature>
<dbReference type="GO" id="GO:0004888">
    <property type="term" value="F:transmembrane signaling receptor activity"/>
    <property type="evidence" value="ECO:0007669"/>
    <property type="project" value="InterPro"/>
</dbReference>
<dbReference type="GO" id="GO:0006935">
    <property type="term" value="P:chemotaxis"/>
    <property type="evidence" value="ECO:0007669"/>
    <property type="project" value="UniProtKB-KW"/>
</dbReference>
<dbReference type="RefSeq" id="WP_022635724.1">
    <property type="nucleotide sequence ID" value="NZ_ASJR01000001.1"/>
</dbReference>
<sequence>MQQRINVYPLSWKRRAGILILFWGIFTSLFSVITASAFATPPLLTGSLIFLCPVLCLLIAFRWAYKKKSPLFASQRENTIHSILVHIAVCLFLSWGVGSLVALSILAYLSPIAHIGLLFRLSITAFLFAGQLFCISALMEIYVVVYSRKRIAQSQLPLQGIGGTYRLWAMVHIALLAAPLFVASPLFLSASWMVWGLYVIVCLWTGVAHFQMVSFLWKRLCEEAELISHGDTSSETESLFFHDFDLLMHHLVTVRISYIEHADMLTDVCFGKAAPPAGDSSNILTRRLSECTQHLQDQFSKAATATKEVQEMVVELSEREKECISYYGSYEKDLVRFHDMVQTMQESFTKSKSVIQESNEQVGDMVNAAEEGSGCMVKMTDAMHSISNSSKDISRVLKTIEDISFQTSLLALNAAVEAARAGTHGKGFAVVANEVRALATRSSESVENTAHMVEEALHNITLGGKIVGDIESSFEEINFNLEELAEQVESTESVVSEQITSLTTLADHLHGVAERTGEDRFGEIDHMVTSITKRIDTLTELTTFFTKSWSQS</sequence>
<dbReference type="PROSITE" id="PS50111">
    <property type="entry name" value="CHEMOTAXIS_TRANSDUC_2"/>
    <property type="match status" value="1"/>
</dbReference>
<dbReference type="OrthoDB" id="354287at2"/>
<dbReference type="GO" id="GO:0005886">
    <property type="term" value="C:plasma membrane"/>
    <property type="evidence" value="ECO:0007669"/>
    <property type="project" value="TreeGrafter"/>
</dbReference>
<feature type="transmembrane region" description="Helical" evidence="4">
    <location>
        <begin position="83"/>
        <end position="109"/>
    </location>
</feature>
<feature type="transmembrane region" description="Helical" evidence="4">
    <location>
        <begin position="167"/>
        <end position="188"/>
    </location>
</feature>
<dbReference type="Proteomes" id="UP000017148">
    <property type="component" value="Unassembled WGS sequence"/>
</dbReference>
<proteinExistence type="inferred from homology"/>